<feature type="region of interest" description="Disordered" evidence="1">
    <location>
        <begin position="307"/>
        <end position="401"/>
    </location>
</feature>
<name>A0A507B5Z4_9PEZI</name>
<evidence type="ECO:0000256" key="1">
    <source>
        <dbReference type="SAM" id="MobiDB-lite"/>
    </source>
</evidence>
<organism evidence="2 3">
    <name type="scientific">Thyridium curvatum</name>
    <dbReference type="NCBI Taxonomy" id="1093900"/>
    <lineage>
        <taxon>Eukaryota</taxon>
        <taxon>Fungi</taxon>
        <taxon>Dikarya</taxon>
        <taxon>Ascomycota</taxon>
        <taxon>Pezizomycotina</taxon>
        <taxon>Sordariomycetes</taxon>
        <taxon>Sordariomycetidae</taxon>
        <taxon>Thyridiales</taxon>
        <taxon>Thyridiaceae</taxon>
        <taxon>Thyridium</taxon>
    </lineage>
</organism>
<sequence length="508" mass="54963">MDPTTTLFTFMLQTHPSINSVHLVGSWDNFSKPYLMERDSRRSRGQWRGCYTFKDIMCDGHDSTIAKRDGGLKMGETYYFYYELDGATETHDPSQPSTTACPFLPGQTVNTLTVPMEQTLRTRSASLNSLRDGDFKTMDPKHKFVTPRPPPPVPGLATLRPETSPHKRRSSRSVSPQWNPRSLFKRKSSSSSNSSSTEPSESDEPRPVSHAGSYQARPSLASSRPAMFSAESLHRFLSDNSSASQRPGSIDSKAASKVAIPEDIAEEEDDANFAGTSISETPSYMGLSPPPLQRNYSSTTILQLASRVQKSKNDSQTTIEPASYFEAPTRAAPEPPRPSTTELHIPMSRFSISTSSSRATSPLTSASIASTRSPDPNEPPSIYHSEEEEDDPVSSFDEDRPPFLPSLSYLVDAGHSRQTAGQSSFGESWTAAFSGYSLPRSSVDEDVAPKAVGNAVMGSPALISADSTEQMPVGNGSLLPADASKSSGLDDLVNEMGWLAGVIGGKGA</sequence>
<dbReference type="Gene3D" id="2.60.40.10">
    <property type="entry name" value="Immunoglobulins"/>
    <property type="match status" value="1"/>
</dbReference>
<feature type="compositionally biased region" description="Polar residues" evidence="1">
    <location>
        <begin position="307"/>
        <end position="320"/>
    </location>
</feature>
<evidence type="ECO:0000313" key="3">
    <source>
        <dbReference type="Proteomes" id="UP000319257"/>
    </source>
</evidence>
<feature type="compositionally biased region" description="Low complexity" evidence="1">
    <location>
        <begin position="348"/>
        <end position="367"/>
    </location>
</feature>
<comment type="caution">
    <text evidence="2">The sequence shown here is derived from an EMBL/GenBank/DDBJ whole genome shotgun (WGS) entry which is preliminary data.</text>
</comment>
<feature type="region of interest" description="Disordered" evidence="1">
    <location>
        <begin position="262"/>
        <end position="292"/>
    </location>
</feature>
<feature type="region of interest" description="Disordered" evidence="1">
    <location>
        <begin position="124"/>
        <end position="223"/>
    </location>
</feature>
<dbReference type="STRING" id="1093900.A0A507B5Z4"/>
<gene>
    <name evidence="2" type="ORF">E0L32_011583</name>
</gene>
<feature type="compositionally biased region" description="Basic and acidic residues" evidence="1">
    <location>
        <begin position="131"/>
        <end position="142"/>
    </location>
</feature>
<feature type="compositionally biased region" description="Low complexity" evidence="1">
    <location>
        <begin position="189"/>
        <end position="199"/>
    </location>
</feature>
<proteinExistence type="predicted"/>
<protein>
    <submittedName>
        <fullName evidence="2">Uncharacterized protein</fullName>
    </submittedName>
</protein>
<dbReference type="RefSeq" id="XP_031000256.1">
    <property type="nucleotide sequence ID" value="XM_031134329.1"/>
</dbReference>
<dbReference type="Proteomes" id="UP000319257">
    <property type="component" value="Unassembled WGS sequence"/>
</dbReference>
<dbReference type="EMBL" id="SKBQ01000110">
    <property type="protein sequence ID" value="TPX18545.1"/>
    <property type="molecule type" value="Genomic_DNA"/>
</dbReference>
<dbReference type="InParanoid" id="A0A507B5Z4"/>
<dbReference type="InterPro" id="IPR013783">
    <property type="entry name" value="Ig-like_fold"/>
</dbReference>
<dbReference type="GeneID" id="41979030"/>
<dbReference type="OrthoDB" id="5422351at2759"/>
<dbReference type="PANTHER" id="PTHR40625:SF1">
    <property type="entry name" value="AMP-ACTIVATED PROTEIN KINASE GLYCOGEN-BINDING DOMAIN-CONTAINING PROTEIN"/>
    <property type="match status" value="1"/>
</dbReference>
<dbReference type="PANTHER" id="PTHR40625">
    <property type="entry name" value="GTP-BINDING PROTEIN ESDC-RELATED"/>
    <property type="match status" value="1"/>
</dbReference>
<accession>A0A507B5Z4</accession>
<evidence type="ECO:0000313" key="2">
    <source>
        <dbReference type="EMBL" id="TPX18545.1"/>
    </source>
</evidence>
<reference evidence="2 3" key="1">
    <citation type="submission" date="2019-06" db="EMBL/GenBank/DDBJ databases">
        <title>Draft genome sequence of the filamentous fungus Phialemoniopsis curvata isolated from diesel fuel.</title>
        <authorList>
            <person name="Varaljay V.A."/>
            <person name="Lyon W.J."/>
            <person name="Crouch A.L."/>
            <person name="Drake C.E."/>
            <person name="Hollomon J.M."/>
            <person name="Nadeau L.J."/>
            <person name="Nunn H.S."/>
            <person name="Stevenson B.S."/>
            <person name="Bojanowski C.L."/>
            <person name="Crookes-Goodson W.J."/>
        </authorList>
    </citation>
    <scope>NUCLEOTIDE SEQUENCE [LARGE SCALE GENOMIC DNA]</scope>
    <source>
        <strain evidence="2 3">D216</strain>
    </source>
</reference>
<keyword evidence="3" id="KW-1185">Reference proteome</keyword>
<dbReference type="AlphaFoldDB" id="A0A507B5Z4"/>